<sequence length="143" mass="15448">MIILAAVDNSEHGAEVVAEAAALATAYDLPVHAIHALTRSEFVNTGRERAHERKEMSMQEMRDRAQKRAQRALDAAGVSGTAVGKIGKPGDEISKYATANDARYIVVGPRRRSRTGKAVFGSVTQSVILQSEQPVVTVMMDDD</sequence>
<dbReference type="InterPro" id="IPR006016">
    <property type="entry name" value="UspA"/>
</dbReference>
<gene>
    <name evidence="3" type="ORF">AArcSt2_00695</name>
</gene>
<protein>
    <submittedName>
        <fullName evidence="3">Universal stress protein</fullName>
    </submittedName>
</protein>
<dbReference type="CDD" id="cd00293">
    <property type="entry name" value="USP-like"/>
    <property type="match status" value="1"/>
</dbReference>
<dbReference type="Gene3D" id="3.40.50.620">
    <property type="entry name" value="HUPs"/>
    <property type="match status" value="1"/>
</dbReference>
<comment type="similarity">
    <text evidence="1">Belongs to the universal stress protein A family.</text>
</comment>
<keyword evidence="4" id="KW-1185">Reference proteome</keyword>
<dbReference type="EMBL" id="JAKRVX010000001">
    <property type="protein sequence ID" value="MCL9815453.1"/>
    <property type="molecule type" value="Genomic_DNA"/>
</dbReference>
<evidence type="ECO:0000313" key="3">
    <source>
        <dbReference type="EMBL" id="MCL9815453.1"/>
    </source>
</evidence>
<accession>A0AAE3FU98</accession>
<dbReference type="Pfam" id="PF00582">
    <property type="entry name" value="Usp"/>
    <property type="match status" value="1"/>
</dbReference>
<evidence type="ECO:0000256" key="1">
    <source>
        <dbReference type="ARBA" id="ARBA00008791"/>
    </source>
</evidence>
<comment type="caution">
    <text evidence="3">The sequence shown here is derived from an EMBL/GenBank/DDBJ whole genome shotgun (WGS) entry which is preliminary data.</text>
</comment>
<dbReference type="SUPFAM" id="SSF52402">
    <property type="entry name" value="Adenine nucleotide alpha hydrolases-like"/>
    <property type="match status" value="1"/>
</dbReference>
<evidence type="ECO:0000259" key="2">
    <source>
        <dbReference type="Pfam" id="PF00582"/>
    </source>
</evidence>
<dbReference type="AlphaFoldDB" id="A0AAE3FU98"/>
<name>A0AAE3FU98_9EURY</name>
<dbReference type="PANTHER" id="PTHR46268:SF6">
    <property type="entry name" value="UNIVERSAL STRESS PROTEIN UP12"/>
    <property type="match status" value="1"/>
</dbReference>
<reference evidence="3" key="1">
    <citation type="journal article" date="2022" name="Syst. Appl. Microbiol.">
        <title>Natronocalculus amylovorans gen. nov., sp. nov., and Natranaeroarchaeum aerophilus sp. nov., dominant culturable amylolytic natronoarchaea from hypersaline soda lakes in southwestern Siberia.</title>
        <authorList>
            <person name="Sorokin D.Y."/>
            <person name="Elcheninov A.G."/>
            <person name="Khizhniak T.V."/>
            <person name="Koenen M."/>
            <person name="Bale N.J."/>
            <person name="Damste J.S.S."/>
            <person name="Kublanov I.V."/>
        </authorList>
    </citation>
    <scope>NUCLEOTIDE SEQUENCE</scope>
    <source>
        <strain evidence="3">AArc-St2</strain>
    </source>
</reference>
<reference evidence="3" key="2">
    <citation type="submission" date="2022-02" db="EMBL/GenBank/DDBJ databases">
        <authorList>
            <person name="Elcheninov A.G."/>
            <person name="Sorokin D.Y."/>
            <person name="Kublanov I.V."/>
        </authorList>
    </citation>
    <scope>NUCLEOTIDE SEQUENCE</scope>
    <source>
        <strain evidence="3">AArc-St2</strain>
    </source>
</reference>
<organism evidence="3 4">
    <name type="scientific">Natronocalculus amylovorans</name>
    <dbReference type="NCBI Taxonomy" id="2917812"/>
    <lineage>
        <taxon>Archaea</taxon>
        <taxon>Methanobacteriati</taxon>
        <taxon>Methanobacteriota</taxon>
        <taxon>Stenosarchaea group</taxon>
        <taxon>Halobacteria</taxon>
        <taxon>Halobacteriales</taxon>
        <taxon>Haloferacaceae</taxon>
        <taxon>Natronocalculus</taxon>
    </lineage>
</organism>
<dbReference type="Proteomes" id="UP001203207">
    <property type="component" value="Unassembled WGS sequence"/>
</dbReference>
<feature type="domain" description="UspA" evidence="2">
    <location>
        <begin position="2"/>
        <end position="138"/>
    </location>
</feature>
<dbReference type="RefSeq" id="WP_174653003.1">
    <property type="nucleotide sequence ID" value="NZ_JAKRVX010000001.1"/>
</dbReference>
<proteinExistence type="inferred from homology"/>
<evidence type="ECO:0000313" key="4">
    <source>
        <dbReference type="Proteomes" id="UP001203207"/>
    </source>
</evidence>
<dbReference type="InterPro" id="IPR014729">
    <property type="entry name" value="Rossmann-like_a/b/a_fold"/>
</dbReference>
<dbReference type="PANTHER" id="PTHR46268">
    <property type="entry name" value="STRESS RESPONSE PROTEIN NHAX"/>
    <property type="match status" value="1"/>
</dbReference>